<name>A0A7S3BTM4_9EUKA</name>
<protein>
    <submittedName>
        <fullName evidence="2">Uncharacterized protein</fullName>
    </submittedName>
</protein>
<dbReference type="EMBL" id="HBHX01064321">
    <property type="protein sequence ID" value="CAE0144998.1"/>
    <property type="molecule type" value="Transcribed_RNA"/>
</dbReference>
<evidence type="ECO:0000256" key="1">
    <source>
        <dbReference type="SAM" id="Phobius"/>
    </source>
</evidence>
<proteinExistence type="predicted"/>
<accession>A0A7S3BTM4</accession>
<gene>
    <name evidence="2" type="ORF">HERI1096_LOCUS35619</name>
</gene>
<reference evidence="2" key="1">
    <citation type="submission" date="2021-01" db="EMBL/GenBank/DDBJ databases">
        <authorList>
            <person name="Corre E."/>
            <person name="Pelletier E."/>
            <person name="Niang G."/>
            <person name="Scheremetjew M."/>
            <person name="Finn R."/>
            <person name="Kale V."/>
            <person name="Holt S."/>
            <person name="Cochrane G."/>
            <person name="Meng A."/>
            <person name="Brown T."/>
            <person name="Cohen L."/>
        </authorList>
    </citation>
    <scope>NUCLEOTIDE SEQUENCE</scope>
    <source>
        <strain evidence="2">CCMP281</strain>
    </source>
</reference>
<keyword evidence="1" id="KW-0812">Transmembrane</keyword>
<keyword evidence="1" id="KW-0472">Membrane</keyword>
<keyword evidence="1" id="KW-1133">Transmembrane helix</keyword>
<organism evidence="2">
    <name type="scientific">Haptolina ericina</name>
    <dbReference type="NCBI Taxonomy" id="156174"/>
    <lineage>
        <taxon>Eukaryota</taxon>
        <taxon>Haptista</taxon>
        <taxon>Haptophyta</taxon>
        <taxon>Prymnesiophyceae</taxon>
        <taxon>Prymnesiales</taxon>
        <taxon>Prymnesiaceae</taxon>
        <taxon>Haptolina</taxon>
    </lineage>
</organism>
<feature type="transmembrane region" description="Helical" evidence="1">
    <location>
        <begin position="34"/>
        <end position="54"/>
    </location>
</feature>
<evidence type="ECO:0000313" key="2">
    <source>
        <dbReference type="EMBL" id="CAE0144998.1"/>
    </source>
</evidence>
<dbReference type="AlphaFoldDB" id="A0A7S3BTM4"/>
<sequence length="122" mass="13397">MGGRSVRLCSVVAKSRRMALSCRASKLRVKVSSLIILSRGFGYMVVVLVVRGFVRRKGKDCRSASNATPMGPVRPREIHPVELEESRWEEACCSKSPGPSFRVCRDIFSCQGRGATVLNVAP</sequence>